<dbReference type="PROSITE" id="PS51444">
    <property type="entry name" value="FH2"/>
    <property type="match status" value="1"/>
</dbReference>
<feature type="domain" description="FH2" evidence="1">
    <location>
        <begin position="1"/>
        <end position="276"/>
    </location>
</feature>
<organism evidence="2 3">
    <name type="scientific">Tegillarca granosa</name>
    <name type="common">Malaysian cockle</name>
    <name type="synonym">Anadara granosa</name>
    <dbReference type="NCBI Taxonomy" id="220873"/>
    <lineage>
        <taxon>Eukaryota</taxon>
        <taxon>Metazoa</taxon>
        <taxon>Spiralia</taxon>
        <taxon>Lophotrochozoa</taxon>
        <taxon>Mollusca</taxon>
        <taxon>Bivalvia</taxon>
        <taxon>Autobranchia</taxon>
        <taxon>Pteriomorphia</taxon>
        <taxon>Arcoida</taxon>
        <taxon>Arcoidea</taxon>
        <taxon>Arcidae</taxon>
        <taxon>Tegillarca</taxon>
    </lineage>
</organism>
<protein>
    <recommendedName>
        <fullName evidence="1">FH2 domain-containing protein</fullName>
    </recommendedName>
</protein>
<sequence length="595" mass="68084">MMVLSIGELLVPVHINMLREFDGRRLDLGVPEQFVLLLTDIPEYDVLLQGLMTKLEYTESIEKLKSSLDVMNSICKIVLENQDFQEFFHFVLNTGNFLNHGCLQGDAAGFKLASLERMMKVKSNIPNQTLLHHVIKLIHQSDDAFLSFLKDLLGLEKKSGSTLHDIKNEISRCNKDLCQFIQLLSASSVKMKVRFQPFIDDIKTELLGIQSLTMKLREMSHRMANYFCEDEKKFNLEDCLQSILQFCKLIRKCHTENITFCKQTQLATRKTDQLKTRFKNKLLSLEFGKDAGASSSILEDRNKVLDRILDDLHSGNFRPVFKSGAITPETETEALEVSHISFIGTADILSDEPCTEKQEFNPKEVPLHEQNYQGNNQEEMLDLSYIKPVNKTIDLIKSEAKRGKGHNRSRSDFTDSVLVTEPWMIQEVRQHDVLLEAPLAEPESMCALSTLNLENHGKFIDLEDVKHFEENQKLDVKTDVYVIPEGPILKLPLAQLPEVKNEPQTKCKPEKRMSFGKILRNKLSRVVLRPKNDGGTIGPVQDKKRFGLFGRRKVLVSSSDKENLPVDEIENLNIDKKQSAKEKMIKIDKLRETNI</sequence>
<dbReference type="Gene3D" id="1.20.58.2220">
    <property type="entry name" value="Formin, FH2 domain"/>
    <property type="match status" value="1"/>
</dbReference>
<dbReference type="PANTHER" id="PTHR46345:SF8">
    <property type="entry name" value="FORMIN 3, ISOFORM B"/>
    <property type="match status" value="1"/>
</dbReference>
<dbReference type="PANTHER" id="PTHR46345">
    <property type="entry name" value="INVERTED FORMIN-2"/>
    <property type="match status" value="1"/>
</dbReference>
<dbReference type="InterPro" id="IPR042201">
    <property type="entry name" value="FH2_Formin_sf"/>
</dbReference>
<keyword evidence="3" id="KW-1185">Reference proteome</keyword>
<accession>A0ABQ9FHR2</accession>
<name>A0ABQ9FHR2_TEGGR</name>
<dbReference type="EMBL" id="JARBDR010000246">
    <property type="protein sequence ID" value="KAJ8316814.1"/>
    <property type="molecule type" value="Genomic_DNA"/>
</dbReference>
<comment type="caution">
    <text evidence="2">The sequence shown here is derived from an EMBL/GenBank/DDBJ whole genome shotgun (WGS) entry which is preliminary data.</text>
</comment>
<proteinExistence type="predicted"/>
<dbReference type="InterPro" id="IPR015425">
    <property type="entry name" value="FH2_Formin"/>
</dbReference>
<evidence type="ECO:0000313" key="3">
    <source>
        <dbReference type="Proteomes" id="UP001217089"/>
    </source>
</evidence>
<dbReference type="Pfam" id="PF02181">
    <property type="entry name" value="FH2"/>
    <property type="match status" value="1"/>
</dbReference>
<evidence type="ECO:0000259" key="1">
    <source>
        <dbReference type="PROSITE" id="PS51444"/>
    </source>
</evidence>
<evidence type="ECO:0000313" key="2">
    <source>
        <dbReference type="EMBL" id="KAJ8316814.1"/>
    </source>
</evidence>
<reference evidence="2 3" key="1">
    <citation type="submission" date="2022-12" db="EMBL/GenBank/DDBJ databases">
        <title>Chromosome-level genome of Tegillarca granosa.</title>
        <authorList>
            <person name="Kim J."/>
        </authorList>
    </citation>
    <scope>NUCLEOTIDE SEQUENCE [LARGE SCALE GENOMIC DNA]</scope>
    <source>
        <strain evidence="2">Teg-2019</strain>
        <tissue evidence="2">Adductor muscle</tissue>
    </source>
</reference>
<gene>
    <name evidence="2" type="ORF">KUTeg_004718</name>
</gene>
<dbReference type="Proteomes" id="UP001217089">
    <property type="component" value="Unassembled WGS sequence"/>
</dbReference>
<dbReference type="SUPFAM" id="SSF101447">
    <property type="entry name" value="Formin homology 2 domain (FH2 domain)"/>
    <property type="match status" value="1"/>
</dbReference>